<dbReference type="Pfam" id="PF18937">
    <property type="entry name" value="DUF5685"/>
    <property type="match status" value="1"/>
</dbReference>
<evidence type="ECO:0000313" key="2">
    <source>
        <dbReference type="Proteomes" id="UP000092714"/>
    </source>
</evidence>
<dbReference type="Proteomes" id="UP000092714">
    <property type="component" value="Unassembled WGS sequence"/>
</dbReference>
<dbReference type="GeneID" id="42776163"/>
<name>A0A174GWN2_9CLOT</name>
<dbReference type="eggNOG" id="ENOG5030PCK">
    <property type="taxonomic scope" value="Bacteria"/>
</dbReference>
<accession>A0A174GWN2</accession>
<reference evidence="1 2" key="1">
    <citation type="submission" date="2016-06" db="EMBL/GenBank/DDBJ databases">
        <authorList>
            <person name="Kjaerup R.B."/>
            <person name="Dalgaard T.S."/>
            <person name="Juul-Madsen H.R."/>
        </authorList>
    </citation>
    <scope>NUCLEOTIDE SEQUENCE [LARGE SCALE GENOMIC DNA]</scope>
    <source>
        <strain evidence="1 2">373-A1</strain>
    </source>
</reference>
<dbReference type="AlphaFoldDB" id="A0A174GWN2"/>
<organism evidence="1 2">
    <name type="scientific">Clostridium paraputrificum</name>
    <dbReference type="NCBI Taxonomy" id="29363"/>
    <lineage>
        <taxon>Bacteria</taxon>
        <taxon>Bacillati</taxon>
        <taxon>Bacillota</taxon>
        <taxon>Clostridia</taxon>
        <taxon>Eubacteriales</taxon>
        <taxon>Clostridiaceae</taxon>
        <taxon>Clostridium</taxon>
    </lineage>
</organism>
<dbReference type="InterPro" id="IPR043740">
    <property type="entry name" value="DUF5685"/>
</dbReference>
<keyword evidence="2" id="KW-1185">Reference proteome</keyword>
<protein>
    <submittedName>
        <fullName evidence="1">Uncharacterized protein</fullName>
    </submittedName>
</protein>
<dbReference type="EMBL" id="MAPZ01000033">
    <property type="protein sequence ID" value="OBY09429.1"/>
    <property type="molecule type" value="Genomic_DNA"/>
</dbReference>
<gene>
    <name evidence="1" type="ORF">CP373A1_16015</name>
</gene>
<sequence length="298" mass="34635">MFGYVTPLKGELKVKEYELFRAYYCGVCNSIKRDFGNIPRMTLNYDMTFLAILLDSLNKNKINIVHKNCIAHPLQKRNIVIENEATAYAAAMNISLFYFKVLDDVKDDKDLKSKFLSLTLLPYKRKFSHSIQKINAIIKENLSILSNYEDNKNFSSIDEICHPFSVIVGEILKNYPNEILNDSEESRNTLYDLGYGLGKWIYLVDALDDLKEDMEKNKFNPINYLYNTNNLSYEELIIQIRDRIEFNILSCGCRCKESLDKLSLHKNKEILENIINFGMMDKYLAIINNCKKMKGSDS</sequence>
<dbReference type="RefSeq" id="WP_027098338.1">
    <property type="nucleotide sequence ID" value="NZ_CABJAZ010000002.1"/>
</dbReference>
<proteinExistence type="predicted"/>
<comment type="caution">
    <text evidence="1">The sequence shown here is derived from an EMBL/GenBank/DDBJ whole genome shotgun (WGS) entry which is preliminary data.</text>
</comment>
<evidence type="ECO:0000313" key="1">
    <source>
        <dbReference type="EMBL" id="OBY09429.1"/>
    </source>
</evidence>
<dbReference type="OrthoDB" id="1722540at2"/>